<evidence type="ECO:0000256" key="1">
    <source>
        <dbReference type="SAM" id="MobiDB-lite"/>
    </source>
</evidence>
<feature type="domain" description="TerB N-terminal" evidence="2">
    <location>
        <begin position="24"/>
        <end position="170"/>
    </location>
</feature>
<sequence length="525" mass="59268">MEDRIFTDEIIPRHEERLEAKRAEEGALPERIRKMLELGARAEANGQGEERVFRLQAEFMADWDFPDLHRSWFSAYYPTYARMSGPQLLSYFSWRTRWKAGERKMGAPVSFAFVHVYELLNGAGASGPLDAFEKLSAFWEEYRKLDFTLDRYVPQWLDDLVVYEGLDQSLMRREYVPIADRTTADVVAKLETGVNFDADPEFAEQTFELLCARSSYKLEKSSFWPGHESELKRLVLESFRKLKDRRVFGTNRWFGTRYIRNAELFASAVFDFSRRPEDRIYTISPFKRWICEKGSWRLEELFPERATLPEISAFLKTADAELRSALGCRRKLSVSDPTGELTRAVREVLGDWDEARRKAANPVRQLDFGRLAGIRADALETQEKLIVEEPSEEALPGVETALPEAAASGGVDEPEKSAFAATKAGASMGDTREGTPSADEPKEVPQASSEGPDALSPGDRALLESFLAGSLPSDLPGGLSPEMTADRLNEKLYDAFGDAFLEVVGGKLSLIEDYAEDLRELLQSS</sequence>
<accession>A0A6I1EV63</accession>
<protein>
    <recommendedName>
        <fullName evidence="6">TerB N-terminal domain-containing protein</fullName>
    </recommendedName>
</protein>
<dbReference type="OrthoDB" id="2663344at2"/>
<dbReference type="EMBL" id="WEHX01000003">
    <property type="protein sequence ID" value="KAB7662938.1"/>
    <property type="molecule type" value="Genomic_DNA"/>
</dbReference>
<dbReference type="InterPro" id="IPR028932">
    <property type="entry name" value="TerB-C"/>
</dbReference>
<feature type="region of interest" description="Disordered" evidence="1">
    <location>
        <begin position="423"/>
        <end position="458"/>
    </location>
</feature>
<organism evidence="4 5">
    <name type="scientific">Sutterella seckii</name>
    <dbReference type="NCBI Taxonomy" id="1944635"/>
    <lineage>
        <taxon>Bacteria</taxon>
        <taxon>Pseudomonadati</taxon>
        <taxon>Pseudomonadota</taxon>
        <taxon>Betaproteobacteria</taxon>
        <taxon>Burkholderiales</taxon>
        <taxon>Sutterellaceae</taxon>
        <taxon>Sutterella</taxon>
    </lineage>
</organism>
<name>A0A6I1EV63_9BURK</name>
<dbReference type="RefSeq" id="WP_152157416.1">
    <property type="nucleotide sequence ID" value="NZ_WEHX01000003.1"/>
</dbReference>
<evidence type="ECO:0000259" key="3">
    <source>
        <dbReference type="Pfam" id="PF15615"/>
    </source>
</evidence>
<feature type="domain" description="TerB-C" evidence="3">
    <location>
        <begin position="356"/>
        <end position="519"/>
    </location>
</feature>
<dbReference type="Proteomes" id="UP000430564">
    <property type="component" value="Unassembled WGS sequence"/>
</dbReference>
<evidence type="ECO:0000259" key="2">
    <source>
        <dbReference type="Pfam" id="PF13208"/>
    </source>
</evidence>
<evidence type="ECO:0000313" key="5">
    <source>
        <dbReference type="Proteomes" id="UP000430564"/>
    </source>
</evidence>
<dbReference type="Pfam" id="PF13208">
    <property type="entry name" value="TerB_N"/>
    <property type="match status" value="1"/>
</dbReference>
<dbReference type="InterPro" id="IPR025266">
    <property type="entry name" value="TerB_N"/>
</dbReference>
<evidence type="ECO:0000313" key="4">
    <source>
        <dbReference type="EMBL" id="KAB7662938.1"/>
    </source>
</evidence>
<reference evidence="4 5" key="1">
    <citation type="submission" date="2019-10" db="EMBL/GenBank/DDBJ databases">
        <title>Genome diversity of Sutterella seckii.</title>
        <authorList>
            <person name="Chaplin A.V."/>
            <person name="Sokolova S.R."/>
            <person name="Mosin K.A."/>
            <person name="Ivanova E.L."/>
            <person name="Kochetkova T.O."/>
            <person name="Goltsov A.Y."/>
            <person name="Trofimov D.Y."/>
            <person name="Efimov B.A."/>
        </authorList>
    </citation>
    <scope>NUCLEOTIDE SEQUENCE [LARGE SCALE GENOMIC DNA]</scope>
    <source>
        <strain evidence="4 5">ASD393</strain>
    </source>
</reference>
<proteinExistence type="predicted"/>
<evidence type="ECO:0008006" key="6">
    <source>
        <dbReference type="Google" id="ProtNLM"/>
    </source>
</evidence>
<dbReference type="Pfam" id="PF15615">
    <property type="entry name" value="TerB_C"/>
    <property type="match status" value="1"/>
</dbReference>
<gene>
    <name evidence="4" type="ORF">GBM95_01170</name>
</gene>
<dbReference type="AlphaFoldDB" id="A0A6I1EV63"/>
<comment type="caution">
    <text evidence="4">The sequence shown here is derived from an EMBL/GenBank/DDBJ whole genome shotgun (WGS) entry which is preliminary data.</text>
</comment>